<dbReference type="InterPro" id="IPR027414">
    <property type="entry name" value="GH95_N_dom"/>
</dbReference>
<feature type="domain" description="BD-FAE-like" evidence="3">
    <location>
        <begin position="55"/>
        <end position="165"/>
    </location>
</feature>
<dbReference type="PANTHER" id="PTHR31084:SF0">
    <property type="entry name" value="ALPHA-L-FUCOSIDASE 2"/>
    <property type="match status" value="1"/>
</dbReference>
<dbReference type="InterPro" id="IPR008928">
    <property type="entry name" value="6-hairpin_glycosidase_sf"/>
</dbReference>
<dbReference type="RefSeq" id="WP_126618627.1">
    <property type="nucleotide sequence ID" value="NZ_CP034563.1"/>
</dbReference>
<dbReference type="Gene3D" id="3.40.50.1820">
    <property type="entry name" value="alpha/beta hydrolase"/>
    <property type="match status" value="1"/>
</dbReference>
<dbReference type="Pfam" id="PF21307">
    <property type="entry name" value="Glyco_hydro_95_C"/>
    <property type="match status" value="1"/>
</dbReference>
<dbReference type="InterPro" id="IPR029058">
    <property type="entry name" value="AB_hydrolase_fold"/>
</dbReference>
<keyword evidence="7" id="KW-1185">Reference proteome</keyword>
<gene>
    <name evidence="6" type="ORF">EI427_20900</name>
</gene>
<dbReference type="AlphaFoldDB" id="A0A3Q9FRF4"/>
<dbReference type="Pfam" id="PF22124">
    <property type="entry name" value="Glyco_hydro_95_cat"/>
    <property type="match status" value="1"/>
</dbReference>
<dbReference type="InterPro" id="IPR049492">
    <property type="entry name" value="BD-FAE-like_dom"/>
</dbReference>
<proteinExistence type="predicted"/>
<dbReference type="GO" id="GO:0004560">
    <property type="term" value="F:alpha-L-fucosidase activity"/>
    <property type="evidence" value="ECO:0007669"/>
    <property type="project" value="TreeGrafter"/>
</dbReference>
<dbReference type="InterPro" id="IPR012341">
    <property type="entry name" value="6hp_glycosidase-like_sf"/>
</dbReference>
<dbReference type="Pfam" id="PF01738">
    <property type="entry name" value="DLH"/>
    <property type="match status" value="1"/>
</dbReference>
<keyword evidence="6" id="KW-0378">Hydrolase</keyword>
<dbReference type="Pfam" id="PF14498">
    <property type="entry name" value="Glyco_hyd_65N_2"/>
    <property type="match status" value="1"/>
</dbReference>
<dbReference type="PANTHER" id="PTHR31084">
    <property type="entry name" value="ALPHA-L-FUCOSIDASE 2"/>
    <property type="match status" value="1"/>
</dbReference>
<dbReference type="SUPFAM" id="SSF48208">
    <property type="entry name" value="Six-hairpin glycosidases"/>
    <property type="match status" value="1"/>
</dbReference>
<dbReference type="InterPro" id="IPR049053">
    <property type="entry name" value="AFCA-like_C"/>
</dbReference>
<evidence type="ECO:0000313" key="6">
    <source>
        <dbReference type="EMBL" id="AZQ64685.1"/>
    </source>
</evidence>
<evidence type="ECO:0000259" key="5">
    <source>
        <dbReference type="Pfam" id="PF22124"/>
    </source>
</evidence>
<dbReference type="SUPFAM" id="SSF53474">
    <property type="entry name" value="alpha/beta-Hydrolases"/>
    <property type="match status" value="1"/>
</dbReference>
<dbReference type="KEGG" id="fll:EI427_20900"/>
<evidence type="ECO:0000259" key="4">
    <source>
        <dbReference type="Pfam" id="PF21307"/>
    </source>
</evidence>
<feature type="domain" description="Glycosyl hydrolase family 95 N-terminal" evidence="2">
    <location>
        <begin position="308"/>
        <end position="553"/>
    </location>
</feature>
<feature type="domain" description="Dienelactone hydrolase" evidence="1">
    <location>
        <begin position="205"/>
        <end position="270"/>
    </location>
</feature>
<reference evidence="6 7" key="1">
    <citation type="submission" date="2018-12" db="EMBL/GenBank/DDBJ databases">
        <title>Flammeovirga pectinis sp. nov., isolated from the gut of the Korean scallop, Patinopecten yessoensis.</title>
        <authorList>
            <person name="Bae J.-W."/>
            <person name="Jeong Y.-S."/>
            <person name="Kang W."/>
        </authorList>
    </citation>
    <scope>NUCLEOTIDE SEQUENCE [LARGE SCALE GENOMIC DNA]</scope>
    <source>
        <strain evidence="6 7">L12M1</strain>
    </source>
</reference>
<dbReference type="Pfam" id="PF20434">
    <property type="entry name" value="BD-FAE"/>
    <property type="match status" value="1"/>
</dbReference>
<evidence type="ECO:0000259" key="2">
    <source>
        <dbReference type="Pfam" id="PF14498"/>
    </source>
</evidence>
<feature type="domain" description="Alpha fucosidase A-like C-terminal" evidence="4">
    <location>
        <begin position="982"/>
        <end position="1048"/>
    </location>
</feature>
<dbReference type="OrthoDB" id="9802600at2"/>
<feature type="domain" description="Glycosyl hydrolase family 95 catalytic" evidence="5">
    <location>
        <begin position="578"/>
        <end position="980"/>
    </location>
</feature>
<evidence type="ECO:0000313" key="7">
    <source>
        <dbReference type="Proteomes" id="UP000267268"/>
    </source>
</evidence>
<name>A0A3Q9FRF4_9BACT</name>
<dbReference type="InterPro" id="IPR002925">
    <property type="entry name" value="Dienelactn_hydro"/>
</dbReference>
<organism evidence="6 7">
    <name type="scientific">Flammeovirga pectinis</name>
    <dbReference type="NCBI Taxonomy" id="2494373"/>
    <lineage>
        <taxon>Bacteria</taxon>
        <taxon>Pseudomonadati</taxon>
        <taxon>Bacteroidota</taxon>
        <taxon>Cytophagia</taxon>
        <taxon>Cytophagales</taxon>
        <taxon>Flammeovirgaceae</taxon>
        <taxon>Flammeovirga</taxon>
    </lineage>
</organism>
<dbReference type="InterPro" id="IPR054363">
    <property type="entry name" value="GH95_cat"/>
</dbReference>
<protein>
    <submittedName>
        <fullName evidence="6">Glycoside hydrolase family 95 protein</fullName>
    </submittedName>
</protein>
<accession>A0A3Q9FRF4</accession>
<dbReference type="Proteomes" id="UP000267268">
    <property type="component" value="Chromosome 2"/>
</dbReference>
<dbReference type="Gene3D" id="1.50.10.10">
    <property type="match status" value="1"/>
</dbReference>
<dbReference type="GO" id="GO:0005975">
    <property type="term" value="P:carbohydrate metabolic process"/>
    <property type="evidence" value="ECO:0007669"/>
    <property type="project" value="InterPro"/>
</dbReference>
<dbReference type="EMBL" id="CP034563">
    <property type="protein sequence ID" value="AZQ64685.1"/>
    <property type="molecule type" value="Genomic_DNA"/>
</dbReference>
<evidence type="ECO:0000259" key="1">
    <source>
        <dbReference type="Pfam" id="PF01738"/>
    </source>
</evidence>
<evidence type="ECO:0000259" key="3">
    <source>
        <dbReference type="Pfam" id="PF20434"/>
    </source>
</evidence>
<sequence>MKTYYQLLLLICVFGLFSFHQPKDVEESATKSGAPDKVVIYKTIDNIDLKLHFFYPPNHKVTDKTAALLFFHGGGWNGGAPSQLYAQSAYLASRGLVVVSAQYRVNKANGTTPQECVKDGKSAMRWLRTHAQNYGINANKILAGGGSAGGHIAAALATVKGFNEVGEDTTVSCMPEALVLFNPAIHNGKEGYGYTRVQEYWESFSPYHNIDKTTPPTVILLGTEDRVFKPSLAKEFKKNMEENGVRCDLILYKDQEHAFFNKDMNLEMHYQTMIDADKFLISLGYLKGEPRTLTSFLAEHKEENALRLWYDQPAKDWQSEALPIGNGYMGAMFFGGTNKEQIQFSEGTLWSGGPGSNDNYNFGVRKDAWKHLEAVRKLLDEEKFNEAHALAQKELTGVLHKNENDLSSFGDYGAQQTMGDLMITVDHAEEVEHYKRVLDIEKAEGYITYNIGDNQYKRTYFGDYPSKLMVYKLESDLPENYSISFQTPHQKNKETFKKNLYSFQGEVKDNGMQFETCLKIESDGKTKFVDNKVIIENATYVVAYHVASTEYLNKFPTYKGNDFITENKHLLHRLKGKSFEEIQKEHRLDYQNLFERVDFDLGYKQGEDLPTDQRLLAYSKGNNDYWLEQLYFQYSRYLMISSSRPGTMPMHLQGKWNDSTNPAWACDYHMNINQQMLYWPAEVVNLSECEEPLNDYIESLVEPGKITAKEFFNARGWTVSTMNNPFGYTSSGWGFPWGFFPGGAGWISQHLWEHYEFTQDEAFLKNQAYPIMKEAALFWVDYLTENENGLLVSTPSYSPEHGGISKGASMDHQIAWDLMSNCIAACEVLEIDADFKKEITAVRNKIAPPTIGSWGQLQEWMEDVDDPNNKHRHVSHLYALHPGKQISLEKTPEWAEATRVSLNARGDDGTGWSLAWKVNFWSRLKDGDRAYQLYRRLLQPIGFGDESTHASGTYANLFCGHPPFQLDGNMGGAAGMAEMLLQSQTGTLEILPALPQAWKKGNVKGLKARGGYTVDMSWKNGKLKTLHITAVKNGPCTLLYKGKKQVKEMVAGETLEVKF</sequence>